<dbReference type="PANTHER" id="PTHR43536">
    <property type="entry name" value="MANNOSYLGLYCOPROTEIN ENDO-BETA-MANNOSIDASE"/>
    <property type="match status" value="1"/>
</dbReference>
<keyword evidence="1" id="KW-0378">Hydrolase</keyword>
<dbReference type="InterPro" id="IPR008979">
    <property type="entry name" value="Galactose-bd-like_sf"/>
</dbReference>
<feature type="domain" description="Beta-mannosidase-like galactose-binding" evidence="2">
    <location>
        <begin position="100"/>
        <end position="227"/>
    </location>
</feature>
<name>X1P0D9_9ZZZZ</name>
<dbReference type="AlphaFoldDB" id="X1P0D9"/>
<dbReference type="Pfam" id="PF22666">
    <property type="entry name" value="Glyco_hydro_2_N2"/>
    <property type="match status" value="1"/>
</dbReference>
<dbReference type="InterPro" id="IPR054593">
    <property type="entry name" value="Beta-mannosidase-like_N2"/>
</dbReference>
<comment type="caution">
    <text evidence="3">The sequence shown here is derived from an EMBL/GenBank/DDBJ whole genome shotgun (WGS) entry which is preliminary data.</text>
</comment>
<dbReference type="SUPFAM" id="SSF49785">
    <property type="entry name" value="Galactose-binding domain-like"/>
    <property type="match status" value="1"/>
</dbReference>
<evidence type="ECO:0000256" key="1">
    <source>
        <dbReference type="ARBA" id="ARBA00022801"/>
    </source>
</evidence>
<proteinExistence type="predicted"/>
<evidence type="ECO:0000259" key="2">
    <source>
        <dbReference type="Pfam" id="PF22666"/>
    </source>
</evidence>
<dbReference type="GO" id="GO:0004553">
    <property type="term" value="F:hydrolase activity, hydrolyzing O-glycosyl compounds"/>
    <property type="evidence" value="ECO:0007669"/>
    <property type="project" value="InterPro"/>
</dbReference>
<gene>
    <name evidence="3" type="ORF">S06H3_27236</name>
</gene>
<feature type="non-terminal residue" evidence="3">
    <location>
        <position position="240"/>
    </location>
</feature>
<dbReference type="InterPro" id="IPR043534">
    <property type="entry name" value="EBDG/EBM"/>
</dbReference>
<organism evidence="3">
    <name type="scientific">marine sediment metagenome</name>
    <dbReference type="NCBI Taxonomy" id="412755"/>
    <lineage>
        <taxon>unclassified sequences</taxon>
        <taxon>metagenomes</taxon>
        <taxon>ecological metagenomes</taxon>
    </lineage>
</organism>
<evidence type="ECO:0000313" key="3">
    <source>
        <dbReference type="EMBL" id="GAI32465.1"/>
    </source>
</evidence>
<accession>X1P0D9</accession>
<dbReference type="EMBL" id="BARV01015788">
    <property type="protein sequence ID" value="GAI32465.1"/>
    <property type="molecule type" value="Genomic_DNA"/>
</dbReference>
<reference evidence="3" key="1">
    <citation type="journal article" date="2014" name="Front. Microbiol.">
        <title>High frequency of phylogenetically diverse reductive dehalogenase-homologous genes in deep subseafloor sedimentary metagenomes.</title>
        <authorList>
            <person name="Kawai M."/>
            <person name="Futagami T."/>
            <person name="Toyoda A."/>
            <person name="Takaki Y."/>
            <person name="Nishi S."/>
            <person name="Hori S."/>
            <person name="Arai W."/>
            <person name="Tsubouchi T."/>
            <person name="Morono Y."/>
            <person name="Uchiyama I."/>
            <person name="Ito T."/>
            <person name="Fujiyama A."/>
            <person name="Inagaki F."/>
            <person name="Takami H."/>
        </authorList>
    </citation>
    <scope>NUCLEOTIDE SEQUENCE</scope>
    <source>
        <strain evidence="3">Expedition CK06-06</strain>
    </source>
</reference>
<dbReference type="Gene3D" id="2.60.120.260">
    <property type="entry name" value="Galactose-binding domain-like"/>
    <property type="match status" value="1"/>
</dbReference>
<dbReference type="PANTHER" id="PTHR43536:SF1">
    <property type="entry name" value="MANNOSYLGLYCOPROTEIN ENDO-BETA-MANNOSIDASE"/>
    <property type="match status" value="1"/>
</dbReference>
<protein>
    <recommendedName>
        <fullName evidence="2">Beta-mannosidase-like galactose-binding domain-containing protein</fullName>
    </recommendedName>
</protein>
<sequence length="240" mass="27492">MSNVSNLNHKLFLKKGWAIKSSIQVKEGGEVISGGKFSPDNWHPTSIPSTVLNALVKNGVYPDPRPGMNNFLIPDASDNFNARYNLSKYSHLPDKRNPWKDPYWYRTEFKLPDAYKGKIIWLIFKGINYRADVWFNGNKIAHSKNMAGMFQRFKFNITDYAKPGENNYLAVKIYNVDHIGDPGPPQMKISGRPRSYDKQIHKDVTLKISGGWDCAPVVRDRNMGIWQDVYIKTTGPIDIR</sequence>